<dbReference type="Pfam" id="PF00018">
    <property type="entry name" value="SH3_1"/>
    <property type="match status" value="1"/>
</dbReference>
<dbReference type="PANTHER" id="PTHR15129">
    <property type="entry name" value="SRC-ASSOCIATED ADAPTOR PROTEIN"/>
    <property type="match status" value="1"/>
</dbReference>
<keyword evidence="9" id="KW-1185">Reference proteome</keyword>
<evidence type="ECO:0000256" key="6">
    <source>
        <dbReference type="PROSITE-ProRule" id="PRU00192"/>
    </source>
</evidence>
<comment type="similarity">
    <text evidence="2">Belongs to the SKAP family.</text>
</comment>
<dbReference type="InterPro" id="IPR001452">
    <property type="entry name" value="SH3_domain"/>
</dbReference>
<evidence type="ECO:0000313" key="9">
    <source>
        <dbReference type="Proteomes" id="UP000472260"/>
    </source>
</evidence>
<dbReference type="PANTHER" id="PTHR15129:SF2">
    <property type="entry name" value="SRC KINASE-ASSOCIATED PHOSPHOPROTEIN 2"/>
    <property type="match status" value="1"/>
</dbReference>
<accession>A0A671KYK5</accession>
<dbReference type="Proteomes" id="UP000472260">
    <property type="component" value="Unassembled WGS sequence"/>
</dbReference>
<dbReference type="AlphaFoldDB" id="A0A671KYK5"/>
<feature type="domain" description="SH3" evidence="7">
    <location>
        <begin position="118"/>
        <end position="179"/>
    </location>
</feature>
<evidence type="ECO:0000256" key="4">
    <source>
        <dbReference type="ARBA" id="ARBA00022490"/>
    </source>
</evidence>
<proteinExistence type="inferred from homology"/>
<dbReference type="SUPFAM" id="SSF50044">
    <property type="entry name" value="SH3-domain"/>
    <property type="match status" value="1"/>
</dbReference>
<dbReference type="InterPro" id="IPR037781">
    <property type="entry name" value="SKAP_fam"/>
</dbReference>
<evidence type="ECO:0000256" key="3">
    <source>
        <dbReference type="ARBA" id="ARBA00022443"/>
    </source>
</evidence>
<name>A0A671KYK5_9TELE</name>
<dbReference type="PROSITE" id="PS50002">
    <property type="entry name" value="SH3"/>
    <property type="match status" value="1"/>
</dbReference>
<dbReference type="GO" id="GO:0005737">
    <property type="term" value="C:cytoplasm"/>
    <property type="evidence" value="ECO:0007669"/>
    <property type="project" value="UniProtKB-SubCell"/>
</dbReference>
<keyword evidence="4" id="KW-0963">Cytoplasm</keyword>
<dbReference type="FunFam" id="2.30.30.40:FF:000097">
    <property type="entry name" value="Putative src kinase-associated phosphoprotein 2"/>
    <property type="match status" value="1"/>
</dbReference>
<dbReference type="InterPro" id="IPR036028">
    <property type="entry name" value="SH3-like_dom_sf"/>
</dbReference>
<organism evidence="8 9">
    <name type="scientific">Sinocyclocheilus anshuiensis</name>
    <dbReference type="NCBI Taxonomy" id="1608454"/>
    <lineage>
        <taxon>Eukaryota</taxon>
        <taxon>Metazoa</taxon>
        <taxon>Chordata</taxon>
        <taxon>Craniata</taxon>
        <taxon>Vertebrata</taxon>
        <taxon>Euteleostomi</taxon>
        <taxon>Actinopterygii</taxon>
        <taxon>Neopterygii</taxon>
        <taxon>Teleostei</taxon>
        <taxon>Ostariophysi</taxon>
        <taxon>Cypriniformes</taxon>
        <taxon>Cyprinidae</taxon>
        <taxon>Cyprininae</taxon>
        <taxon>Sinocyclocheilus</taxon>
    </lineage>
</organism>
<evidence type="ECO:0000256" key="5">
    <source>
        <dbReference type="ARBA" id="ARBA00022553"/>
    </source>
</evidence>
<dbReference type="CDD" id="cd12045">
    <property type="entry name" value="SH3_SKAP2"/>
    <property type="match status" value="1"/>
</dbReference>
<evidence type="ECO:0000256" key="1">
    <source>
        <dbReference type="ARBA" id="ARBA00004496"/>
    </source>
</evidence>
<reference evidence="8" key="1">
    <citation type="submission" date="2025-08" db="UniProtKB">
        <authorList>
            <consortium name="Ensembl"/>
        </authorList>
    </citation>
    <scope>IDENTIFICATION</scope>
</reference>
<keyword evidence="3 6" id="KW-0728">SH3 domain</keyword>
<keyword evidence="5" id="KW-0597">Phosphoprotein</keyword>
<dbReference type="GO" id="GO:0005886">
    <property type="term" value="C:plasma membrane"/>
    <property type="evidence" value="ECO:0007669"/>
    <property type="project" value="TreeGrafter"/>
</dbReference>
<comment type="subcellular location">
    <subcellularLocation>
        <location evidence="1">Cytoplasm</location>
    </subcellularLocation>
</comment>
<dbReference type="Ensembl" id="ENSSANT00000013908.1">
    <property type="protein sequence ID" value="ENSSANP00000013025.1"/>
    <property type="gene ID" value="ENSSANG00000006960.1"/>
</dbReference>
<evidence type="ECO:0000259" key="7">
    <source>
        <dbReference type="PROSITE" id="PS50002"/>
    </source>
</evidence>
<reference evidence="8" key="2">
    <citation type="submission" date="2025-09" db="UniProtKB">
        <authorList>
            <consortium name="Ensembl"/>
        </authorList>
    </citation>
    <scope>IDENTIFICATION</scope>
</reference>
<dbReference type="SMART" id="SM00326">
    <property type="entry name" value="SH3"/>
    <property type="match status" value="1"/>
</dbReference>
<evidence type="ECO:0000313" key="8">
    <source>
        <dbReference type="Ensembl" id="ENSSANP00000013025.1"/>
    </source>
</evidence>
<evidence type="ECO:0000256" key="2">
    <source>
        <dbReference type="ARBA" id="ARBA00005864"/>
    </source>
</evidence>
<sequence>TVKMNNTLRKDAKRDCCFEISAPDKHHYQSQYLFCCSSVLRLRKIQKNMGGVIPEDEEEYDDCLPMNQPTNHPAPIDDDIYEELPEEDTPQPVKPTVTLANKPPPPSTPVTAVTKSTDYANYFQGLWDCAGEHPDELSFKRGDTIYILSKEYDMFGWWVGEMKGAIGIVPKEYLLDLYVL</sequence>
<protein>
    <submittedName>
        <fullName evidence="8">Src kinase associated phosphoprotein 2</fullName>
    </submittedName>
</protein>
<dbReference type="Gene3D" id="2.30.30.40">
    <property type="entry name" value="SH3 Domains"/>
    <property type="match status" value="1"/>
</dbReference>
<dbReference type="PRINTS" id="PR00452">
    <property type="entry name" value="SH3DOMAIN"/>
</dbReference>